<feature type="transmembrane region" description="Helical" evidence="1">
    <location>
        <begin position="12"/>
        <end position="33"/>
    </location>
</feature>
<keyword evidence="1" id="KW-1133">Transmembrane helix</keyword>
<sequence length="60" mass="7063">MKKRAVNIRLLIWVLKTTAIDTIGAFLAFFIGIYQVLKWTGIVLWELLLLLFGLTERERR</sequence>
<evidence type="ECO:0000313" key="3">
    <source>
        <dbReference type="Proteomes" id="UP000265540"/>
    </source>
</evidence>
<evidence type="ECO:0000313" key="2">
    <source>
        <dbReference type="EMBL" id="RJR27766.1"/>
    </source>
</evidence>
<feature type="transmembrane region" description="Helical" evidence="1">
    <location>
        <begin position="39"/>
        <end position="55"/>
    </location>
</feature>
<comment type="caution">
    <text evidence="2">The sequence shown here is derived from an EMBL/GenBank/DDBJ whole genome shotgun (WGS) entry which is preliminary data.</text>
</comment>
<organism evidence="2 3">
    <name type="scientific">candidate division WWE3 bacterium</name>
    <dbReference type="NCBI Taxonomy" id="2053526"/>
    <lineage>
        <taxon>Bacteria</taxon>
        <taxon>Katanobacteria</taxon>
    </lineage>
</organism>
<gene>
    <name evidence="2" type="ORF">C4561_01540</name>
</gene>
<dbReference type="Proteomes" id="UP000265540">
    <property type="component" value="Unassembled WGS sequence"/>
</dbReference>
<protein>
    <submittedName>
        <fullName evidence="2">Uncharacterized protein</fullName>
    </submittedName>
</protein>
<reference evidence="2 3" key="1">
    <citation type="journal article" date="2017" name="ISME J.">
        <title>Energy and carbon metabolisms in a deep terrestrial subsurface fluid microbial community.</title>
        <authorList>
            <person name="Momper L."/>
            <person name="Jungbluth S.P."/>
            <person name="Lee M.D."/>
            <person name="Amend J.P."/>
        </authorList>
    </citation>
    <scope>NUCLEOTIDE SEQUENCE [LARGE SCALE GENOMIC DNA]</scope>
    <source>
        <strain evidence="2">SURF_46</strain>
    </source>
</reference>
<dbReference type="EMBL" id="QZJF01000007">
    <property type="protein sequence ID" value="RJR27766.1"/>
    <property type="molecule type" value="Genomic_DNA"/>
</dbReference>
<dbReference type="AlphaFoldDB" id="A0A3A4ZMK2"/>
<evidence type="ECO:0000256" key="1">
    <source>
        <dbReference type="SAM" id="Phobius"/>
    </source>
</evidence>
<name>A0A3A4ZMK2_UNCKA</name>
<proteinExistence type="predicted"/>
<keyword evidence="1" id="KW-0812">Transmembrane</keyword>
<accession>A0A3A4ZMK2</accession>
<keyword evidence="1" id="KW-0472">Membrane</keyword>